<dbReference type="FunFam" id="1.10.246.130:FF:000001">
    <property type="entry name" value="Gamma-glutamyltransferase 5 isoform 1"/>
    <property type="match status" value="1"/>
</dbReference>
<evidence type="ECO:0000313" key="6">
    <source>
        <dbReference type="Proteomes" id="UP001107558"/>
    </source>
</evidence>
<gene>
    <name evidence="5" type="ORF">PVAND_014833</name>
</gene>
<dbReference type="SUPFAM" id="SSF56235">
    <property type="entry name" value="N-terminal nucleophile aminohydrolases (Ntn hydrolases)"/>
    <property type="match status" value="1"/>
</dbReference>
<reference evidence="5" key="1">
    <citation type="submission" date="2021-03" db="EMBL/GenBank/DDBJ databases">
        <title>Chromosome level genome of the anhydrobiotic midge Polypedilum vanderplanki.</title>
        <authorList>
            <person name="Yoshida Y."/>
            <person name="Kikawada T."/>
            <person name="Gusev O."/>
        </authorList>
    </citation>
    <scope>NUCLEOTIDE SEQUENCE</scope>
    <source>
        <strain evidence="5">NIAS01</strain>
        <tissue evidence="5">Whole body or cell culture</tissue>
    </source>
</reference>
<dbReference type="Proteomes" id="UP001107558">
    <property type="component" value="Chromosome 4"/>
</dbReference>
<dbReference type="EMBL" id="JADBJN010000004">
    <property type="protein sequence ID" value="KAG5666823.1"/>
    <property type="molecule type" value="Genomic_DNA"/>
</dbReference>
<evidence type="ECO:0000256" key="2">
    <source>
        <dbReference type="PIRSR" id="PIRSR600101-1"/>
    </source>
</evidence>
<keyword evidence="4" id="KW-0472">Membrane</keyword>
<feature type="active site" description="Nucleophile" evidence="2">
    <location>
        <position position="378"/>
    </location>
</feature>
<name>A0A9J6BAW5_POLVA</name>
<feature type="binding site" evidence="3">
    <location>
        <begin position="396"/>
        <end position="398"/>
    </location>
    <ligand>
        <name>L-glutamate</name>
        <dbReference type="ChEBI" id="CHEBI:29985"/>
    </ligand>
</feature>
<feature type="binding site" evidence="3">
    <location>
        <position position="471"/>
    </location>
    <ligand>
        <name>L-glutamate</name>
        <dbReference type="ChEBI" id="CHEBI:29985"/>
    </ligand>
</feature>
<dbReference type="InterPro" id="IPR043137">
    <property type="entry name" value="GGT_ssub_C"/>
</dbReference>
<feature type="transmembrane region" description="Helical" evidence="4">
    <location>
        <begin position="12"/>
        <end position="32"/>
    </location>
</feature>
<dbReference type="OrthoDB" id="1081007at2759"/>
<organism evidence="5 6">
    <name type="scientific">Polypedilum vanderplanki</name>
    <name type="common">Sleeping chironomid midge</name>
    <dbReference type="NCBI Taxonomy" id="319348"/>
    <lineage>
        <taxon>Eukaryota</taxon>
        <taxon>Metazoa</taxon>
        <taxon>Ecdysozoa</taxon>
        <taxon>Arthropoda</taxon>
        <taxon>Hexapoda</taxon>
        <taxon>Insecta</taxon>
        <taxon>Pterygota</taxon>
        <taxon>Neoptera</taxon>
        <taxon>Endopterygota</taxon>
        <taxon>Diptera</taxon>
        <taxon>Nematocera</taxon>
        <taxon>Chironomoidea</taxon>
        <taxon>Chironomidae</taxon>
        <taxon>Chironominae</taxon>
        <taxon>Polypedilum</taxon>
        <taxon>Polypedilum</taxon>
    </lineage>
</organism>
<evidence type="ECO:0000256" key="4">
    <source>
        <dbReference type="SAM" id="Phobius"/>
    </source>
</evidence>
<dbReference type="PANTHER" id="PTHR11686">
    <property type="entry name" value="GAMMA GLUTAMYL TRANSPEPTIDASE"/>
    <property type="match status" value="1"/>
</dbReference>
<dbReference type="GO" id="GO:0005886">
    <property type="term" value="C:plasma membrane"/>
    <property type="evidence" value="ECO:0007669"/>
    <property type="project" value="TreeGrafter"/>
</dbReference>
<dbReference type="Gene3D" id="1.10.246.130">
    <property type="match status" value="1"/>
</dbReference>
<dbReference type="PROSITE" id="PS51257">
    <property type="entry name" value="PROKAR_LIPOPROTEIN"/>
    <property type="match status" value="1"/>
</dbReference>
<dbReference type="InterPro" id="IPR029055">
    <property type="entry name" value="Ntn_hydrolases_N"/>
</dbReference>
<evidence type="ECO:0000256" key="1">
    <source>
        <dbReference type="ARBA" id="ARBA00084097"/>
    </source>
</evidence>
<keyword evidence="6" id="KW-1185">Reference proteome</keyword>
<proteinExistence type="predicted"/>
<keyword evidence="4" id="KW-0812">Transmembrane</keyword>
<dbReference type="Pfam" id="PF01019">
    <property type="entry name" value="G_glu_transpept"/>
    <property type="match status" value="1"/>
</dbReference>
<evidence type="ECO:0000256" key="3">
    <source>
        <dbReference type="PIRSR" id="PIRSR600101-2"/>
    </source>
</evidence>
<evidence type="ECO:0000313" key="5">
    <source>
        <dbReference type="EMBL" id="KAG5666823.1"/>
    </source>
</evidence>
<dbReference type="Gene3D" id="3.60.20.40">
    <property type="match status" value="1"/>
</dbReference>
<dbReference type="InterPro" id="IPR000101">
    <property type="entry name" value="GGT_peptidase"/>
</dbReference>
<dbReference type="InterPro" id="IPR043138">
    <property type="entry name" value="GGT_lsub"/>
</dbReference>
<keyword evidence="1" id="KW-1199">Hemostasis impairing toxin</keyword>
<dbReference type="PANTHER" id="PTHR11686:SF72">
    <property type="entry name" value="GAMMA-GLUTAMYL TRANSPEPTIDASE, ISOFORM A"/>
    <property type="match status" value="1"/>
</dbReference>
<feature type="binding site" evidence="3">
    <location>
        <begin position="448"/>
        <end position="449"/>
    </location>
    <ligand>
        <name>L-glutamate</name>
        <dbReference type="ChEBI" id="CHEBI:29985"/>
    </ligand>
</feature>
<keyword evidence="1" id="KW-0800">Toxin</keyword>
<dbReference type="PRINTS" id="PR01210">
    <property type="entry name" value="GGTRANSPTASE"/>
</dbReference>
<comment type="caution">
    <text evidence="5">The sequence shown here is derived from an EMBL/GenBank/DDBJ whole genome shotgun (WGS) entry which is preliminary data.</text>
</comment>
<sequence length="570" mass="62318">MVFKSRLAVKISILLLAVLIFIGIITGCILYANFTAKYSTGAVASNGIECAGLGRKIFEKGGTVADVAVTTILCEGIASPQSCGVGGGFILVMYLKNQNLVKVLNARERAPRNSTADMYVANPRESSNGGKAVAVPGDIKGLWELHQNHGKLPWKDLLQPIIDLCRNGIEVSITLAQMIKSYEDEVRAEAGLREIFINQATNETFKAGEKYKNVKLAETLEIIARDGADAMYGGGEIGKKFVEDVQKHGGIMIEKDLRDYRAEWITPVSTTIIDNSTLYTASLPSSGSMLALMLNLLRNDDIKPNAQGYHRIIEAMKIAFAHRTRIGAELNEEVKSIMKQMSEKSYADSLYNLISDQGTKNDASYYGAKTADVDDKGTAHLSILALNGDAISVTNTINDIFGAMFRSEQTGIIPNDEMDDFSVPGGPNSDGVVPSPNNFAIPGNNPISSMVPTIVVDANGEFRMAVGAAGGRRIISSTFTVLYRHLYFKESLEKAMNASRFHHQLTPMELVYEPNFDPEILTYLNQTMGHRIRDYRSNIANVVAISKINGEVFANYDIRRSGSVEIFEGI</sequence>
<accession>A0A9J6BAW5</accession>
<feature type="binding site" evidence="3">
    <location>
        <position position="420"/>
    </location>
    <ligand>
        <name>L-glutamate</name>
        <dbReference type="ChEBI" id="CHEBI:29985"/>
    </ligand>
</feature>
<protein>
    <submittedName>
        <fullName evidence="5">Uncharacterized protein</fullName>
    </submittedName>
</protein>
<dbReference type="FunFam" id="3.60.20.40:FF:000001">
    <property type="entry name" value="Gamma-glutamyltranspeptidase 1"/>
    <property type="match status" value="1"/>
</dbReference>
<dbReference type="GO" id="GO:0006751">
    <property type="term" value="P:glutathione catabolic process"/>
    <property type="evidence" value="ECO:0007669"/>
    <property type="project" value="InterPro"/>
</dbReference>
<dbReference type="GO" id="GO:0036374">
    <property type="term" value="F:glutathione hydrolase activity"/>
    <property type="evidence" value="ECO:0007669"/>
    <property type="project" value="InterPro"/>
</dbReference>
<keyword evidence="1" id="KW-1202">Platelet aggregation activating toxin</keyword>
<feature type="binding site" evidence="3">
    <location>
        <position position="107"/>
    </location>
    <ligand>
        <name>L-glutamate</name>
        <dbReference type="ChEBI" id="CHEBI:29985"/>
    </ligand>
</feature>
<keyword evidence="4" id="KW-1133">Transmembrane helix</keyword>
<dbReference type="AlphaFoldDB" id="A0A9J6BAW5"/>